<evidence type="ECO:0000313" key="1">
    <source>
        <dbReference type="EMBL" id="APO77788.1"/>
    </source>
</evidence>
<gene>
    <name evidence="1" type="ORF">AM571_PC00040</name>
</gene>
<evidence type="ECO:0008006" key="3">
    <source>
        <dbReference type="Google" id="ProtNLM"/>
    </source>
</evidence>
<sequence>MFEAGDVVRFNYLWKRQADAGEETGRKARPVCVVVRTNAVPGVVFLFAITSQLPTEERLFLPISQIECRRAGLDFPCFIILDEYNRVELDKAFDFESTTPLGSFSPTFLKTIARTVKDAAASRRLSAVSRA</sequence>
<protein>
    <recommendedName>
        <fullName evidence="3">PemK-like protein</fullName>
    </recommendedName>
</protein>
<evidence type="ECO:0000313" key="2">
    <source>
        <dbReference type="Proteomes" id="UP000185109"/>
    </source>
</evidence>
<proteinExistence type="predicted"/>
<name>A0A1L5PC45_RHIET</name>
<dbReference type="Proteomes" id="UP000185109">
    <property type="component" value="Plasmid pRsp8C3c"/>
</dbReference>
<dbReference type="EMBL" id="CP017244">
    <property type="protein sequence ID" value="APO77788.1"/>
    <property type="molecule type" value="Genomic_DNA"/>
</dbReference>
<organism evidence="1 2">
    <name type="scientific">Rhizobium etli 8C-3</name>
    <dbReference type="NCBI Taxonomy" id="538025"/>
    <lineage>
        <taxon>Bacteria</taxon>
        <taxon>Pseudomonadati</taxon>
        <taxon>Pseudomonadota</taxon>
        <taxon>Alphaproteobacteria</taxon>
        <taxon>Hyphomicrobiales</taxon>
        <taxon>Rhizobiaceae</taxon>
        <taxon>Rhizobium/Agrobacterium group</taxon>
        <taxon>Rhizobium</taxon>
    </lineage>
</organism>
<dbReference type="AlphaFoldDB" id="A0A1L5PC45"/>
<geneLocation type="plasmid" evidence="2">
    <name>prsp8c3c</name>
</geneLocation>
<dbReference type="RefSeq" id="WP_074063767.1">
    <property type="nucleotide sequence ID" value="NZ_CP017244.1"/>
</dbReference>
<reference evidence="1 2" key="1">
    <citation type="submission" date="2016-09" db="EMBL/GenBank/DDBJ databases">
        <title>The complete genome sequences of Rhizobium gallicum, symbiovars gallicum and phaseoli, symbionts associated to common bean (Phaseolus vulgaris).</title>
        <authorList>
            <person name="Bustos P."/>
            <person name="Santamaria R.I."/>
            <person name="Perez-Carrascal O.M."/>
            <person name="Juarez S."/>
            <person name="Lozano L."/>
            <person name="Martinez-Flores I."/>
            <person name="Martinez-Romero E."/>
            <person name="Cevallos M."/>
            <person name="Romero D."/>
            <person name="Davila G."/>
            <person name="Gonzalez V."/>
        </authorList>
    </citation>
    <scope>NUCLEOTIDE SEQUENCE [LARGE SCALE GENOMIC DNA]</scope>
    <source>
        <strain evidence="1 2">8C-3</strain>
        <plasmid evidence="2">Plasmid prsp8c3c</plasmid>
    </source>
</reference>
<accession>A0A1L5PC45</accession>
<keyword evidence="1" id="KW-0614">Plasmid</keyword>